<organism evidence="2 3">
    <name type="scientific">Euroglyphus maynei</name>
    <name type="common">Mayne's house dust mite</name>
    <dbReference type="NCBI Taxonomy" id="6958"/>
    <lineage>
        <taxon>Eukaryota</taxon>
        <taxon>Metazoa</taxon>
        <taxon>Ecdysozoa</taxon>
        <taxon>Arthropoda</taxon>
        <taxon>Chelicerata</taxon>
        <taxon>Arachnida</taxon>
        <taxon>Acari</taxon>
        <taxon>Acariformes</taxon>
        <taxon>Sarcoptiformes</taxon>
        <taxon>Astigmata</taxon>
        <taxon>Psoroptidia</taxon>
        <taxon>Analgoidea</taxon>
        <taxon>Pyroglyphidae</taxon>
        <taxon>Pyroglyphinae</taxon>
        <taxon>Euroglyphus</taxon>
    </lineage>
</organism>
<proteinExistence type="predicted"/>
<sequence>MSIIAMVNHKFREGVGSWQTFEQKPAHFPLLFRHTTRLMLNINESLTTREKIVLLIFFIHCFNSIEVELVRCSIQKYISMPIWSCLSSARLEFEFKKVPKLKKFWKKIEKSDQNLSDQDREQVLFERKFLYNLIYDFYKCLNSIPSLKIKAKLNSEEMDLV</sequence>
<evidence type="ECO:0000313" key="2">
    <source>
        <dbReference type="EMBL" id="OTF81377.1"/>
    </source>
</evidence>
<evidence type="ECO:0000313" key="3">
    <source>
        <dbReference type="Proteomes" id="UP000194236"/>
    </source>
</evidence>
<dbReference type="InterPro" id="IPR032174">
    <property type="entry name" value="Aquarius_N"/>
</dbReference>
<dbReference type="Proteomes" id="UP000194236">
    <property type="component" value="Unassembled WGS sequence"/>
</dbReference>
<accession>A0A1Y3BMR1</accession>
<name>A0A1Y3BMR1_EURMA</name>
<dbReference type="OrthoDB" id="1879at2759"/>
<feature type="domain" description="RNA helicase aquarius N-terminal" evidence="1">
    <location>
        <begin position="1"/>
        <end position="146"/>
    </location>
</feature>
<evidence type="ECO:0000259" key="1">
    <source>
        <dbReference type="Pfam" id="PF16399"/>
    </source>
</evidence>
<protein>
    <recommendedName>
        <fullName evidence="1">RNA helicase aquarius N-terminal domain-containing protein</fullName>
    </recommendedName>
</protein>
<dbReference type="EMBL" id="MUJZ01014022">
    <property type="protein sequence ID" value="OTF81377.1"/>
    <property type="molecule type" value="Genomic_DNA"/>
</dbReference>
<reference evidence="2 3" key="1">
    <citation type="submission" date="2017-03" db="EMBL/GenBank/DDBJ databases">
        <title>Genome Survey of Euroglyphus maynei.</title>
        <authorList>
            <person name="Arlian L.G."/>
            <person name="Morgan M.S."/>
            <person name="Rider S.D."/>
        </authorList>
    </citation>
    <scope>NUCLEOTIDE SEQUENCE [LARGE SCALE GENOMIC DNA]</scope>
    <source>
        <strain evidence="2">Arlian Lab</strain>
        <tissue evidence="2">Whole body</tissue>
    </source>
</reference>
<feature type="non-terminal residue" evidence="2">
    <location>
        <position position="161"/>
    </location>
</feature>
<dbReference type="Pfam" id="PF16399">
    <property type="entry name" value="Aquarius_N_1st"/>
    <property type="match status" value="1"/>
</dbReference>
<gene>
    <name evidence="2" type="ORF">BLA29_004196</name>
</gene>
<comment type="caution">
    <text evidence="2">The sequence shown here is derived from an EMBL/GenBank/DDBJ whole genome shotgun (WGS) entry which is preliminary data.</text>
</comment>
<keyword evidence="3" id="KW-1185">Reference proteome</keyword>
<dbReference type="AlphaFoldDB" id="A0A1Y3BMR1"/>